<dbReference type="EMBL" id="JADEWZ010000053">
    <property type="protein sequence ID" value="MBE9118601.1"/>
    <property type="molecule type" value="Genomic_DNA"/>
</dbReference>
<organism evidence="2 3">
    <name type="scientific">Lusitaniella coriacea LEGE 07157</name>
    <dbReference type="NCBI Taxonomy" id="945747"/>
    <lineage>
        <taxon>Bacteria</taxon>
        <taxon>Bacillati</taxon>
        <taxon>Cyanobacteriota</taxon>
        <taxon>Cyanophyceae</taxon>
        <taxon>Spirulinales</taxon>
        <taxon>Lusitaniellaceae</taxon>
        <taxon>Lusitaniella</taxon>
    </lineage>
</organism>
<evidence type="ECO:0000313" key="3">
    <source>
        <dbReference type="Proteomes" id="UP000654482"/>
    </source>
</evidence>
<accession>A0A8J7E2N5</accession>
<dbReference type="Proteomes" id="UP000654482">
    <property type="component" value="Unassembled WGS sequence"/>
</dbReference>
<evidence type="ECO:0000256" key="1">
    <source>
        <dbReference type="SAM" id="Phobius"/>
    </source>
</evidence>
<keyword evidence="1" id="KW-0472">Membrane</keyword>
<dbReference type="AlphaFoldDB" id="A0A8J7E2N5"/>
<keyword evidence="3" id="KW-1185">Reference proteome</keyword>
<feature type="transmembrane region" description="Helical" evidence="1">
    <location>
        <begin position="21"/>
        <end position="40"/>
    </location>
</feature>
<sequence length="156" mass="18287">MKITLKNQTQLTIRHCPIGSWIYYFFVPIAMGILLVFVPHTEPEEFLSYYFPAYVMWGFSLLFGSFSKTTQVTIWAFDKSLETLIVKQRRLLGTKTFQYSLQDICEVEIDSPWDQVGHGIKLLLSEKRVLRLCYGDLLFRDEAEEWVEIISTFLKA</sequence>
<keyword evidence="1" id="KW-1133">Transmembrane helix</keyword>
<proteinExistence type="predicted"/>
<gene>
    <name evidence="2" type="ORF">IQ249_22180</name>
</gene>
<reference evidence="2" key="1">
    <citation type="submission" date="2020-10" db="EMBL/GenBank/DDBJ databases">
        <authorList>
            <person name="Castelo-Branco R."/>
            <person name="Eusebio N."/>
            <person name="Adriana R."/>
            <person name="Vieira A."/>
            <person name="Brugerolle De Fraissinette N."/>
            <person name="Rezende De Castro R."/>
            <person name="Schneider M.P."/>
            <person name="Vasconcelos V."/>
            <person name="Leao P.N."/>
        </authorList>
    </citation>
    <scope>NUCLEOTIDE SEQUENCE</scope>
    <source>
        <strain evidence="2">LEGE 07157</strain>
    </source>
</reference>
<protein>
    <submittedName>
        <fullName evidence="2">Uncharacterized protein</fullName>
    </submittedName>
</protein>
<evidence type="ECO:0000313" key="2">
    <source>
        <dbReference type="EMBL" id="MBE9118601.1"/>
    </source>
</evidence>
<name>A0A8J7E2N5_9CYAN</name>
<dbReference type="RefSeq" id="WP_194031685.1">
    <property type="nucleotide sequence ID" value="NZ_JADEWZ010000053.1"/>
</dbReference>
<feature type="transmembrane region" description="Helical" evidence="1">
    <location>
        <begin position="46"/>
        <end position="66"/>
    </location>
</feature>
<keyword evidence="1" id="KW-0812">Transmembrane</keyword>
<comment type="caution">
    <text evidence="2">The sequence shown here is derived from an EMBL/GenBank/DDBJ whole genome shotgun (WGS) entry which is preliminary data.</text>
</comment>